<evidence type="ECO:0000313" key="1">
    <source>
        <dbReference type="EMBL" id="TDH16782.1"/>
    </source>
</evidence>
<gene>
    <name evidence="1" type="ORF">EPR50_G00001540</name>
</gene>
<reference evidence="1 2" key="1">
    <citation type="submission" date="2019-01" db="EMBL/GenBank/DDBJ databases">
        <title>A chromosome-scale genome assembly of the yellow perch, Perca flavescens.</title>
        <authorList>
            <person name="Feron R."/>
            <person name="Morvezen R."/>
            <person name="Bestin A."/>
            <person name="Haffray P."/>
            <person name="Klopp C."/>
            <person name="Zahm M."/>
            <person name="Cabau C."/>
            <person name="Roques C."/>
            <person name="Donnadieu C."/>
            <person name="Bouchez O."/>
            <person name="Christie M."/>
            <person name="Larson W."/>
            <person name="Guiguen Y."/>
        </authorList>
    </citation>
    <scope>NUCLEOTIDE SEQUENCE [LARGE SCALE GENOMIC DNA]</scope>
    <source>
        <strain evidence="1">YP-PL-M2</strain>
        <tissue evidence="1">Blood</tissue>
    </source>
</reference>
<protein>
    <submittedName>
        <fullName evidence="1">Uncharacterized protein</fullName>
    </submittedName>
</protein>
<organism evidence="1 2">
    <name type="scientific">Perca flavescens</name>
    <name type="common">American yellow perch</name>
    <name type="synonym">Morone flavescens</name>
    <dbReference type="NCBI Taxonomy" id="8167"/>
    <lineage>
        <taxon>Eukaryota</taxon>
        <taxon>Metazoa</taxon>
        <taxon>Chordata</taxon>
        <taxon>Craniata</taxon>
        <taxon>Vertebrata</taxon>
        <taxon>Euteleostomi</taxon>
        <taxon>Actinopterygii</taxon>
        <taxon>Neopterygii</taxon>
        <taxon>Teleostei</taxon>
        <taxon>Neoteleostei</taxon>
        <taxon>Acanthomorphata</taxon>
        <taxon>Eupercaria</taxon>
        <taxon>Perciformes</taxon>
        <taxon>Percoidei</taxon>
        <taxon>Percidae</taxon>
        <taxon>Percinae</taxon>
        <taxon>Perca</taxon>
    </lineage>
</organism>
<sequence length="156" mass="17631">MRPSPVNICHRISENFTSILPNMLKLVKDSPLKKLYMEAREDALAEDIKGIDFRGGLLLLPSIFKEKIEDFIILGQNYPQTPYPTVQLKAQGLKYALSRQCQSVVFLQHGISWILEKDTDLSPEAHRKHHGGWRQISAGNCNSNCQPSSLIMPGMQ</sequence>
<accession>A0A484DNE5</accession>
<keyword evidence="2" id="KW-1185">Reference proteome</keyword>
<evidence type="ECO:0000313" key="2">
    <source>
        <dbReference type="Proteomes" id="UP000295070"/>
    </source>
</evidence>
<dbReference type="EMBL" id="SCKG01000001">
    <property type="protein sequence ID" value="TDH16782.1"/>
    <property type="molecule type" value="Genomic_DNA"/>
</dbReference>
<dbReference type="Proteomes" id="UP000295070">
    <property type="component" value="Chromosome 1"/>
</dbReference>
<proteinExistence type="predicted"/>
<dbReference type="AlphaFoldDB" id="A0A484DNE5"/>
<comment type="caution">
    <text evidence="1">The sequence shown here is derived from an EMBL/GenBank/DDBJ whole genome shotgun (WGS) entry which is preliminary data.</text>
</comment>
<name>A0A484DNE5_PERFV</name>